<dbReference type="Proteomes" id="UP001140949">
    <property type="component" value="Unassembled WGS sequence"/>
</dbReference>
<evidence type="ECO:0000256" key="1">
    <source>
        <dbReference type="SAM" id="MobiDB-lite"/>
    </source>
</evidence>
<feature type="chain" id="PRO_5043814085" evidence="2">
    <location>
        <begin position="24"/>
        <end position="94"/>
    </location>
</feature>
<dbReference type="AlphaFoldDB" id="A0AAX6FAY1"/>
<dbReference type="EMBL" id="JANAVB010030775">
    <property type="protein sequence ID" value="KAJ6813171.1"/>
    <property type="molecule type" value="Genomic_DNA"/>
</dbReference>
<evidence type="ECO:0000313" key="3">
    <source>
        <dbReference type="EMBL" id="KAJ6813171.1"/>
    </source>
</evidence>
<sequence length="94" mass="10398">MMKPFSFFLLAVLASMLVSSACSRHNSILVEKMGYRRLLSSPMGSRQLRQAADSAEMDNVSAQPTGSGYQGAGTDSHHTIDLETWNRQHPKPPY</sequence>
<name>A0AAX6FAY1_IRIPA</name>
<accession>A0AAX6FAY1</accession>
<feature type="signal peptide" evidence="2">
    <location>
        <begin position="1"/>
        <end position="23"/>
    </location>
</feature>
<comment type="caution">
    <text evidence="3">The sequence shown here is derived from an EMBL/GenBank/DDBJ whole genome shotgun (WGS) entry which is preliminary data.</text>
</comment>
<reference evidence="3" key="1">
    <citation type="journal article" date="2023" name="GigaByte">
        <title>Genome assembly of the bearded iris, Iris pallida Lam.</title>
        <authorList>
            <person name="Bruccoleri R.E."/>
            <person name="Oakeley E.J."/>
            <person name="Faust A.M.E."/>
            <person name="Altorfer M."/>
            <person name="Dessus-Babus S."/>
            <person name="Burckhardt D."/>
            <person name="Oertli M."/>
            <person name="Naumann U."/>
            <person name="Petersen F."/>
            <person name="Wong J."/>
        </authorList>
    </citation>
    <scope>NUCLEOTIDE SEQUENCE</scope>
    <source>
        <strain evidence="3">GSM-AAB239-AS_SAM_17_03QT</strain>
    </source>
</reference>
<proteinExistence type="predicted"/>
<protein>
    <submittedName>
        <fullName evidence="3">Uncharacterized protein</fullName>
    </submittedName>
</protein>
<dbReference type="PROSITE" id="PS51257">
    <property type="entry name" value="PROKAR_LIPOPROTEIN"/>
    <property type="match status" value="1"/>
</dbReference>
<feature type="region of interest" description="Disordered" evidence="1">
    <location>
        <begin position="48"/>
        <end position="94"/>
    </location>
</feature>
<keyword evidence="2" id="KW-0732">Signal</keyword>
<evidence type="ECO:0000256" key="2">
    <source>
        <dbReference type="SAM" id="SignalP"/>
    </source>
</evidence>
<reference evidence="3" key="2">
    <citation type="submission" date="2023-04" db="EMBL/GenBank/DDBJ databases">
        <authorList>
            <person name="Bruccoleri R.E."/>
            <person name="Oakeley E.J."/>
            <person name="Faust A.-M."/>
            <person name="Dessus-Babus S."/>
            <person name="Altorfer M."/>
            <person name="Burckhardt D."/>
            <person name="Oertli M."/>
            <person name="Naumann U."/>
            <person name="Petersen F."/>
            <person name="Wong J."/>
        </authorList>
    </citation>
    <scope>NUCLEOTIDE SEQUENCE</scope>
    <source>
        <strain evidence="3">GSM-AAB239-AS_SAM_17_03QT</strain>
        <tissue evidence="3">Leaf</tissue>
    </source>
</reference>
<evidence type="ECO:0000313" key="4">
    <source>
        <dbReference type="Proteomes" id="UP001140949"/>
    </source>
</evidence>
<keyword evidence="4" id="KW-1185">Reference proteome</keyword>
<gene>
    <name evidence="3" type="ORF">M6B38_146940</name>
</gene>
<feature type="compositionally biased region" description="Basic and acidic residues" evidence="1">
    <location>
        <begin position="75"/>
        <end position="86"/>
    </location>
</feature>
<organism evidence="3 4">
    <name type="scientific">Iris pallida</name>
    <name type="common">Sweet iris</name>
    <dbReference type="NCBI Taxonomy" id="29817"/>
    <lineage>
        <taxon>Eukaryota</taxon>
        <taxon>Viridiplantae</taxon>
        <taxon>Streptophyta</taxon>
        <taxon>Embryophyta</taxon>
        <taxon>Tracheophyta</taxon>
        <taxon>Spermatophyta</taxon>
        <taxon>Magnoliopsida</taxon>
        <taxon>Liliopsida</taxon>
        <taxon>Asparagales</taxon>
        <taxon>Iridaceae</taxon>
        <taxon>Iridoideae</taxon>
        <taxon>Irideae</taxon>
        <taxon>Iris</taxon>
    </lineage>
</organism>